<evidence type="ECO:0000259" key="2">
    <source>
        <dbReference type="SMART" id="SM00327"/>
    </source>
</evidence>
<proteinExistence type="predicted"/>
<dbReference type="InterPro" id="IPR011933">
    <property type="entry name" value="Double_TM_dom"/>
</dbReference>
<dbReference type="PANTHER" id="PTHR37464:SF1">
    <property type="entry name" value="BLL2463 PROTEIN"/>
    <property type="match status" value="1"/>
</dbReference>
<keyword evidence="4" id="KW-1185">Reference proteome</keyword>
<dbReference type="InterPro" id="IPR024163">
    <property type="entry name" value="Aerotolerance_reg_N"/>
</dbReference>
<keyword evidence="1" id="KW-1133">Transmembrane helix</keyword>
<keyword evidence="1" id="KW-0812">Transmembrane</keyword>
<dbReference type="SUPFAM" id="SSF52317">
    <property type="entry name" value="Class I glutamine amidotransferase-like"/>
    <property type="match status" value="1"/>
</dbReference>
<name>A0ABZ2K1T0_9BACT</name>
<dbReference type="Pfam" id="PF07584">
    <property type="entry name" value="BatA"/>
    <property type="match status" value="1"/>
</dbReference>
<dbReference type="InterPro" id="IPR002035">
    <property type="entry name" value="VWF_A"/>
</dbReference>
<dbReference type="CDD" id="cd00198">
    <property type="entry name" value="vWFA"/>
    <property type="match status" value="1"/>
</dbReference>
<dbReference type="Proteomes" id="UP001379533">
    <property type="component" value="Chromosome"/>
</dbReference>
<evidence type="ECO:0000313" key="3">
    <source>
        <dbReference type="EMBL" id="WXA92688.1"/>
    </source>
</evidence>
<dbReference type="PANTHER" id="PTHR37464">
    <property type="entry name" value="BLL2463 PROTEIN"/>
    <property type="match status" value="1"/>
</dbReference>
<feature type="transmembrane region" description="Helical" evidence="1">
    <location>
        <begin position="57"/>
        <end position="78"/>
    </location>
</feature>
<evidence type="ECO:0000313" key="4">
    <source>
        <dbReference type="Proteomes" id="UP001379533"/>
    </source>
</evidence>
<feature type="domain" description="VWFA" evidence="2">
    <location>
        <begin position="92"/>
        <end position="282"/>
    </location>
</feature>
<gene>
    <name evidence="3" type="ORF">LZC95_40355</name>
</gene>
<evidence type="ECO:0000256" key="1">
    <source>
        <dbReference type="SAM" id="Phobius"/>
    </source>
</evidence>
<dbReference type="InterPro" id="IPR029062">
    <property type="entry name" value="Class_I_gatase-like"/>
</dbReference>
<dbReference type="Pfam" id="PF13519">
    <property type="entry name" value="VWA_2"/>
    <property type="match status" value="1"/>
</dbReference>
<dbReference type="InterPro" id="IPR036465">
    <property type="entry name" value="vWFA_dom_sf"/>
</dbReference>
<feature type="transmembrane region" description="Helical" evidence="1">
    <location>
        <begin position="6"/>
        <end position="22"/>
    </location>
</feature>
<sequence length="651" mass="68232">MSFVAALALFVGVLVVAPYLAHRLRRKRADDRPFAPAHLVPPAPPRARRRSRLEDRALFATRALAVLALALLGASPLVRCSRLALQRSSGASVALAIVLDDSMSMRVRLDGGKTRFERALDGARELLGSAREGDAVAIVAAGEPARVALAATTDLRAAQAALDGLTESDRATDLEGAIAMARALVGQLPQVDKRVVVLSDLADGHSDKPPLGEGSEMPVWIALPELRASGTDCALLSADRAGLRVRVRVACSPGATAQGREITLSAGETVVAKGAAPQTAPADAVLMLSAEPTGELIAQLGGADAIATDDVATVMTESGPGALAVIGDTAAESAATGGAPLIEQALAALKLEIGVRPIPVFPERAEDLAPFVGVVLDDPPGLTPEQRRALGDFMDNGGVVLLALGPRAAVAPLGASLEPILAHAVRWELTKVPGADPGSPRAGLEEAASTMLELDANHRAILDAEDIGKLNTLLAWKDGPPLVATRTAGRGEAWLVTLPFSIDSSDLTLRPGFLSLLDMWVERARMHASARRGEVAAPWVFPGVRRLVVTGPKGPIEAQRDGSTWRVSPPLIGNYRVEFDDGKREIRIATPSARELDMRPRAAAPNTAGRDFGDTRAAVDVSWVVALILLFLTACELGLRVFSSTVRPVEP</sequence>
<reference evidence="3 4" key="1">
    <citation type="submission" date="2021-12" db="EMBL/GenBank/DDBJ databases">
        <title>Discovery of the Pendulisporaceae a myxobacterial family with distinct sporulation behavior and unique specialized metabolism.</title>
        <authorList>
            <person name="Garcia R."/>
            <person name="Popoff A."/>
            <person name="Bader C.D."/>
            <person name="Loehr J."/>
            <person name="Walesch S."/>
            <person name="Walt C."/>
            <person name="Boldt J."/>
            <person name="Bunk B."/>
            <person name="Haeckl F.J.F.P.J."/>
            <person name="Gunesch A.P."/>
            <person name="Birkelbach J."/>
            <person name="Nuebel U."/>
            <person name="Pietschmann T."/>
            <person name="Bach T."/>
            <person name="Mueller R."/>
        </authorList>
    </citation>
    <scope>NUCLEOTIDE SEQUENCE [LARGE SCALE GENOMIC DNA]</scope>
    <source>
        <strain evidence="3 4">MSr12523</strain>
    </source>
</reference>
<dbReference type="SUPFAM" id="SSF53300">
    <property type="entry name" value="vWA-like"/>
    <property type="match status" value="1"/>
</dbReference>
<accession>A0ABZ2K1T0</accession>
<dbReference type="Gene3D" id="3.40.50.410">
    <property type="entry name" value="von Willebrand factor, type A domain"/>
    <property type="match status" value="1"/>
</dbReference>
<dbReference type="EMBL" id="CP089982">
    <property type="protein sequence ID" value="WXA92688.1"/>
    <property type="molecule type" value="Genomic_DNA"/>
</dbReference>
<protein>
    <submittedName>
        <fullName evidence="3">VWA domain-containing protein</fullName>
    </submittedName>
</protein>
<dbReference type="SMART" id="SM00327">
    <property type="entry name" value="VWA"/>
    <property type="match status" value="1"/>
</dbReference>
<dbReference type="NCBIfam" id="TIGR02226">
    <property type="entry name" value="two_anch"/>
    <property type="match status" value="1"/>
</dbReference>
<dbReference type="RefSeq" id="WP_394843290.1">
    <property type="nucleotide sequence ID" value="NZ_CP089982.1"/>
</dbReference>
<keyword evidence="1" id="KW-0472">Membrane</keyword>
<organism evidence="3 4">
    <name type="scientific">Pendulispora brunnea</name>
    <dbReference type="NCBI Taxonomy" id="2905690"/>
    <lineage>
        <taxon>Bacteria</taxon>
        <taxon>Pseudomonadati</taxon>
        <taxon>Myxococcota</taxon>
        <taxon>Myxococcia</taxon>
        <taxon>Myxococcales</taxon>
        <taxon>Sorangiineae</taxon>
        <taxon>Pendulisporaceae</taxon>
        <taxon>Pendulispora</taxon>
    </lineage>
</organism>
<dbReference type="Gene3D" id="3.40.50.880">
    <property type="match status" value="1"/>
</dbReference>